<evidence type="ECO:0000256" key="1">
    <source>
        <dbReference type="SAM" id="MobiDB-lite"/>
    </source>
</evidence>
<evidence type="ECO:0000313" key="3">
    <source>
        <dbReference type="Proteomes" id="UP000038010"/>
    </source>
</evidence>
<dbReference type="EMBL" id="LFJN01000012">
    <property type="protein sequence ID" value="KPI40509.1"/>
    <property type="molecule type" value="Genomic_DNA"/>
</dbReference>
<feature type="compositionally biased region" description="Low complexity" evidence="1">
    <location>
        <begin position="243"/>
        <end position="259"/>
    </location>
</feature>
<keyword evidence="3" id="KW-1185">Reference proteome</keyword>
<dbReference type="STRING" id="1664694.A0A0N0NMR3"/>
<feature type="compositionally biased region" description="Low complexity" evidence="1">
    <location>
        <begin position="222"/>
        <end position="236"/>
    </location>
</feature>
<accession>A0A0N0NMR3</accession>
<name>A0A0N0NMR3_9EURO</name>
<protein>
    <submittedName>
        <fullName evidence="2">Uncharacterized protein</fullName>
    </submittedName>
</protein>
<dbReference type="RefSeq" id="XP_018000472.1">
    <property type="nucleotide sequence ID" value="XM_018147989.1"/>
</dbReference>
<dbReference type="OrthoDB" id="5424692at2759"/>
<feature type="compositionally biased region" description="Low complexity" evidence="1">
    <location>
        <begin position="98"/>
        <end position="108"/>
    </location>
</feature>
<feature type="compositionally biased region" description="Basic and acidic residues" evidence="1">
    <location>
        <begin position="1"/>
        <end position="23"/>
    </location>
</feature>
<evidence type="ECO:0000313" key="2">
    <source>
        <dbReference type="EMBL" id="KPI40509.1"/>
    </source>
</evidence>
<feature type="compositionally biased region" description="Low complexity" evidence="1">
    <location>
        <begin position="367"/>
        <end position="378"/>
    </location>
</feature>
<organism evidence="2 3">
    <name type="scientific">Cyphellophora attinorum</name>
    <dbReference type="NCBI Taxonomy" id="1664694"/>
    <lineage>
        <taxon>Eukaryota</taxon>
        <taxon>Fungi</taxon>
        <taxon>Dikarya</taxon>
        <taxon>Ascomycota</taxon>
        <taxon>Pezizomycotina</taxon>
        <taxon>Eurotiomycetes</taxon>
        <taxon>Chaetothyriomycetidae</taxon>
        <taxon>Chaetothyriales</taxon>
        <taxon>Cyphellophoraceae</taxon>
        <taxon>Cyphellophora</taxon>
    </lineage>
</organism>
<feature type="compositionally biased region" description="Basic and acidic residues" evidence="1">
    <location>
        <begin position="156"/>
        <end position="184"/>
    </location>
</feature>
<sequence>MSDSYRRPRDRSRDRDRGPKDTNVEFFGGGESYRPGGHTGQGPYRPPHTQSRDSWGDRRDDRRDDRREPPPRREPRREEIDSYVPPTSARARRDSRSPVRQRSPGGRRSPPPRDRGDLFPEQPPRSPPRRYSPPRRDDRARSPPRRRSRSPLGRARSPDRRARDYSPPRSPRRDRSPVRYDRPRSPARRPYSPPRDTRPYRSRSRSPRRGYQDDNWRRRSPSPRANSSVPSRRSSPPVHPDRSVPGSAPRSPYRQQSPPRDTRNNDFQPPSGPARNGYDRPPPSGPARSFTSSQTPPAGPAAFRAPPSGPRGGGNRFDSPRRDYSNPALAGRTSLTYRAPTAPSRAPVYGDGSSTTHASGTAPPSGPRSSSYSRGDYSNAATPRNDYTRPTPPSYPSSSSITTRAPPTGPQSASSTGPANDYVPFRPSNTSTSTTYPRTQRFNLPLALSTTEKLVPGGKLLPSGLTPEQEKKMRQLEADAERIRQDIAEKQASKREAVNEWEVRERESAREGLRAELAEEGLRGLERDGEGGVAAF</sequence>
<dbReference type="Proteomes" id="UP000038010">
    <property type="component" value="Unassembled WGS sequence"/>
</dbReference>
<dbReference type="AlphaFoldDB" id="A0A0N0NMR3"/>
<dbReference type="GeneID" id="28739869"/>
<feature type="region of interest" description="Disordered" evidence="1">
    <location>
        <begin position="1"/>
        <end position="442"/>
    </location>
</feature>
<proteinExistence type="predicted"/>
<reference evidence="2 3" key="1">
    <citation type="submission" date="2015-06" db="EMBL/GenBank/DDBJ databases">
        <title>Draft genome of the ant-associated black yeast Phialophora attae CBS 131958.</title>
        <authorList>
            <person name="Moreno L.F."/>
            <person name="Stielow B.J."/>
            <person name="de Hoog S."/>
            <person name="Vicente V.A."/>
            <person name="Weiss V.A."/>
            <person name="de Vries M."/>
            <person name="Cruz L.M."/>
            <person name="Souza E.M."/>
        </authorList>
    </citation>
    <scope>NUCLEOTIDE SEQUENCE [LARGE SCALE GENOMIC DNA]</scope>
    <source>
        <strain evidence="2 3">CBS 131958</strain>
    </source>
</reference>
<dbReference type="VEuPathDB" id="FungiDB:AB675_7608"/>
<feature type="compositionally biased region" description="Basic and acidic residues" evidence="1">
    <location>
        <begin position="50"/>
        <end position="80"/>
    </location>
</feature>
<feature type="compositionally biased region" description="Polar residues" evidence="1">
    <location>
        <begin position="427"/>
        <end position="442"/>
    </location>
</feature>
<feature type="compositionally biased region" description="Basic and acidic residues" evidence="1">
    <location>
        <begin position="468"/>
        <end position="478"/>
    </location>
</feature>
<gene>
    <name evidence="2" type="ORF">AB675_7608</name>
</gene>
<feature type="region of interest" description="Disordered" evidence="1">
    <location>
        <begin position="455"/>
        <end position="478"/>
    </location>
</feature>
<comment type="caution">
    <text evidence="2">The sequence shown here is derived from an EMBL/GenBank/DDBJ whole genome shotgun (WGS) entry which is preliminary data.</text>
</comment>